<evidence type="ECO:0000313" key="1">
    <source>
        <dbReference type="EMBL" id="GGV20497.1"/>
    </source>
</evidence>
<reference evidence="1" key="1">
    <citation type="journal article" date="2014" name="Int. J. Syst. Evol. Microbiol.">
        <title>Complete genome sequence of Corynebacterium casei LMG S-19264T (=DSM 44701T), isolated from a smear-ripened cheese.</title>
        <authorList>
            <consortium name="US DOE Joint Genome Institute (JGI-PGF)"/>
            <person name="Walter F."/>
            <person name="Albersmeier A."/>
            <person name="Kalinowski J."/>
            <person name="Ruckert C."/>
        </authorList>
    </citation>
    <scope>NUCLEOTIDE SEQUENCE</scope>
    <source>
        <strain evidence="1">JCM 4369</strain>
    </source>
</reference>
<accession>A0A918IHW1</accession>
<comment type="caution">
    <text evidence="1">The sequence shown here is derived from an EMBL/GenBank/DDBJ whole genome shotgun (WGS) entry which is preliminary data.</text>
</comment>
<keyword evidence="2" id="KW-1185">Reference proteome</keyword>
<evidence type="ECO:0000313" key="2">
    <source>
        <dbReference type="Proteomes" id="UP000618795"/>
    </source>
</evidence>
<protein>
    <submittedName>
        <fullName evidence="1">Uncharacterized protein</fullName>
    </submittedName>
</protein>
<proteinExistence type="predicted"/>
<dbReference type="AlphaFoldDB" id="A0A918IHW1"/>
<gene>
    <name evidence="1" type="ORF">GCM10010260_70540</name>
</gene>
<name>A0A918IHW1_9ACTN</name>
<organism evidence="1 2">
    <name type="scientific">Streptomyces filipinensis</name>
    <dbReference type="NCBI Taxonomy" id="66887"/>
    <lineage>
        <taxon>Bacteria</taxon>
        <taxon>Bacillati</taxon>
        <taxon>Actinomycetota</taxon>
        <taxon>Actinomycetes</taxon>
        <taxon>Kitasatosporales</taxon>
        <taxon>Streptomycetaceae</taxon>
        <taxon>Streptomyces</taxon>
    </lineage>
</organism>
<reference evidence="1" key="2">
    <citation type="submission" date="2020-09" db="EMBL/GenBank/DDBJ databases">
        <authorList>
            <person name="Sun Q."/>
            <person name="Ohkuma M."/>
        </authorList>
    </citation>
    <scope>NUCLEOTIDE SEQUENCE</scope>
    <source>
        <strain evidence="1">JCM 4369</strain>
    </source>
</reference>
<dbReference type="RefSeq" id="WP_191877553.1">
    <property type="nucleotide sequence ID" value="NZ_BMTD01000022.1"/>
</dbReference>
<dbReference type="EMBL" id="BMTD01000022">
    <property type="protein sequence ID" value="GGV20497.1"/>
    <property type="molecule type" value="Genomic_DNA"/>
</dbReference>
<sequence>MSVVEPGSVETELRTHDSDAVQQLLNAGLGDIERLQSQDIADTVGYIVTRPRHVAVAELLVRPTEQA</sequence>
<dbReference type="Proteomes" id="UP000618795">
    <property type="component" value="Unassembled WGS sequence"/>
</dbReference>